<evidence type="ECO:0000256" key="1">
    <source>
        <dbReference type="ARBA" id="ARBA00008769"/>
    </source>
</evidence>
<protein>
    <submittedName>
        <fullName evidence="3">Porin</fullName>
    </submittedName>
</protein>
<name>A0ABQ1G1T5_9GAMM</name>
<comment type="caution">
    <text evidence="3">The sequence shown here is derived from an EMBL/GenBank/DDBJ whole genome shotgun (WGS) entry which is preliminary data.</text>
</comment>
<dbReference type="Proteomes" id="UP000627464">
    <property type="component" value="Unassembled WGS sequence"/>
</dbReference>
<proteinExistence type="inferred from homology"/>
<dbReference type="InterPro" id="IPR038673">
    <property type="entry name" value="OprB_sf"/>
</dbReference>
<dbReference type="InterPro" id="IPR052932">
    <property type="entry name" value="OprB_Porin"/>
</dbReference>
<reference evidence="4" key="1">
    <citation type="journal article" date="2019" name="Int. J. Syst. Evol. Microbiol.">
        <title>The Global Catalogue of Microorganisms (GCM) 10K type strain sequencing project: providing services to taxonomists for standard genome sequencing and annotation.</title>
        <authorList>
            <consortium name="The Broad Institute Genomics Platform"/>
            <consortium name="The Broad Institute Genome Sequencing Center for Infectious Disease"/>
            <person name="Wu L."/>
            <person name="Ma J."/>
        </authorList>
    </citation>
    <scope>NUCLEOTIDE SEQUENCE [LARGE SCALE GENOMIC DNA]</scope>
    <source>
        <strain evidence="4">CGMCC 1.12806</strain>
    </source>
</reference>
<accession>A0ABQ1G1T5</accession>
<dbReference type="Gene3D" id="2.40.160.180">
    <property type="entry name" value="Carbohydrate-selective porin OprB"/>
    <property type="match status" value="1"/>
</dbReference>
<evidence type="ECO:0000256" key="2">
    <source>
        <dbReference type="RuleBase" id="RU363072"/>
    </source>
</evidence>
<dbReference type="EMBL" id="BMFZ01000002">
    <property type="protein sequence ID" value="GGA35006.1"/>
    <property type="molecule type" value="Genomic_DNA"/>
</dbReference>
<dbReference type="RefSeq" id="WP_188470546.1">
    <property type="nucleotide sequence ID" value="NZ_BMFZ01000002.1"/>
</dbReference>
<evidence type="ECO:0000313" key="3">
    <source>
        <dbReference type="EMBL" id="GGA35006.1"/>
    </source>
</evidence>
<comment type="similarity">
    <text evidence="1 2">Belongs to the OprB family.</text>
</comment>
<keyword evidence="4" id="KW-1185">Reference proteome</keyword>
<dbReference type="InterPro" id="IPR007049">
    <property type="entry name" value="Carb-sel_porin_OprB"/>
</dbReference>
<dbReference type="Pfam" id="PF04966">
    <property type="entry name" value="OprB"/>
    <property type="match status" value="1"/>
</dbReference>
<sequence length="475" mass="53835">MKIFFLTFAAPTIKSLGNHGFFETRHVLTRATLALCFACSVSSPVLAENDWNGTVLGFEAPGDGMLGDMLGIRPILDDHGFHYQLGYLSESAYNAGGGYNHDKKLAYIDQFSLTFTQDLEMYTGIPDAAIEGNIVNRNHNDNLTSERTQDPRVGFNDIAQESWGGQSITRLGWLTFGRSFDDRKLHWRIGMMNKNQDFDQIIPCDFQLLSQCGGKSANSMTWYNWNKHYWGTTFQYKVTLELTLKTGIMEQNPDASDRKYAWSGSLKGARGILLPMEAELKTKVNGLPGIYNFGLLYTNSKQQDLSEGKSQSVGATDPEGYRTHSDTWFMYTGFNQQVTTRGEDSNRGMSVSYSLGLGDQRSNYIHYTQAASMRYRGLFDARPDDWLGFGVTYIKMSDHYRKNQENLNDYYQVDDYGNPLYTPLAGHSVNADLYYQIKVRSWLILQPDLQYWHRPGGVSETQDAWVTGLKAIVTF</sequence>
<dbReference type="PANTHER" id="PTHR37944:SF1">
    <property type="entry name" value="PORIN B"/>
    <property type="match status" value="1"/>
</dbReference>
<evidence type="ECO:0000313" key="4">
    <source>
        <dbReference type="Proteomes" id="UP000627464"/>
    </source>
</evidence>
<gene>
    <name evidence="3" type="ORF">GCM10011328_07170</name>
</gene>
<dbReference type="PANTHER" id="PTHR37944">
    <property type="entry name" value="PORIN B"/>
    <property type="match status" value="1"/>
</dbReference>
<organism evidence="3 4">
    <name type="scientific">Hafnia psychrotolerans</name>
    <dbReference type="NCBI Taxonomy" id="1477018"/>
    <lineage>
        <taxon>Bacteria</taxon>
        <taxon>Pseudomonadati</taxon>
        <taxon>Pseudomonadota</taxon>
        <taxon>Gammaproteobacteria</taxon>
        <taxon>Enterobacterales</taxon>
        <taxon>Hafniaceae</taxon>
        <taxon>Hafnia</taxon>
    </lineage>
</organism>